<organism evidence="1 2">
    <name type="scientific">Dreissena polymorpha</name>
    <name type="common">Zebra mussel</name>
    <name type="synonym">Mytilus polymorpha</name>
    <dbReference type="NCBI Taxonomy" id="45954"/>
    <lineage>
        <taxon>Eukaryota</taxon>
        <taxon>Metazoa</taxon>
        <taxon>Spiralia</taxon>
        <taxon>Lophotrochozoa</taxon>
        <taxon>Mollusca</taxon>
        <taxon>Bivalvia</taxon>
        <taxon>Autobranchia</taxon>
        <taxon>Heteroconchia</taxon>
        <taxon>Euheterodonta</taxon>
        <taxon>Imparidentia</taxon>
        <taxon>Neoheterodontei</taxon>
        <taxon>Myida</taxon>
        <taxon>Dreissenoidea</taxon>
        <taxon>Dreissenidae</taxon>
        <taxon>Dreissena</taxon>
    </lineage>
</organism>
<dbReference type="EMBL" id="JAIWYP010000015">
    <property type="protein sequence ID" value="KAH3699287.1"/>
    <property type="molecule type" value="Genomic_DNA"/>
</dbReference>
<name>A0A9D4BN59_DREPO</name>
<dbReference type="AlphaFoldDB" id="A0A9D4BN59"/>
<dbReference type="Proteomes" id="UP000828390">
    <property type="component" value="Unassembled WGS sequence"/>
</dbReference>
<reference evidence="1" key="2">
    <citation type="submission" date="2020-11" db="EMBL/GenBank/DDBJ databases">
        <authorList>
            <person name="McCartney M.A."/>
            <person name="Auch B."/>
            <person name="Kono T."/>
            <person name="Mallez S."/>
            <person name="Becker A."/>
            <person name="Gohl D.M."/>
            <person name="Silverstein K.A.T."/>
            <person name="Koren S."/>
            <person name="Bechman K.B."/>
            <person name="Herman A."/>
            <person name="Abrahante J.E."/>
            <person name="Garbe J."/>
        </authorList>
    </citation>
    <scope>NUCLEOTIDE SEQUENCE</scope>
    <source>
        <strain evidence="1">Duluth1</strain>
        <tissue evidence="1">Whole animal</tissue>
    </source>
</reference>
<gene>
    <name evidence="1" type="ORF">DPMN_074242</name>
</gene>
<comment type="caution">
    <text evidence="1">The sequence shown here is derived from an EMBL/GenBank/DDBJ whole genome shotgun (WGS) entry which is preliminary data.</text>
</comment>
<protein>
    <submittedName>
        <fullName evidence="1">Uncharacterized protein</fullName>
    </submittedName>
</protein>
<keyword evidence="2" id="KW-1185">Reference proteome</keyword>
<accession>A0A9D4BN59</accession>
<evidence type="ECO:0000313" key="2">
    <source>
        <dbReference type="Proteomes" id="UP000828390"/>
    </source>
</evidence>
<proteinExistence type="predicted"/>
<evidence type="ECO:0000313" key="1">
    <source>
        <dbReference type="EMBL" id="KAH3699287.1"/>
    </source>
</evidence>
<reference evidence="1" key="1">
    <citation type="journal article" date="2019" name="bioRxiv">
        <title>The Genome of the Zebra Mussel, Dreissena polymorpha: A Resource for Invasive Species Research.</title>
        <authorList>
            <person name="McCartney M.A."/>
            <person name="Auch B."/>
            <person name="Kono T."/>
            <person name="Mallez S."/>
            <person name="Zhang Y."/>
            <person name="Obille A."/>
            <person name="Becker A."/>
            <person name="Abrahante J.E."/>
            <person name="Garbe J."/>
            <person name="Badalamenti J.P."/>
            <person name="Herman A."/>
            <person name="Mangelson H."/>
            <person name="Liachko I."/>
            <person name="Sullivan S."/>
            <person name="Sone E.D."/>
            <person name="Koren S."/>
            <person name="Silverstein K.A.T."/>
            <person name="Beckman K.B."/>
            <person name="Gohl D.M."/>
        </authorList>
    </citation>
    <scope>NUCLEOTIDE SEQUENCE</scope>
    <source>
        <strain evidence="1">Duluth1</strain>
        <tissue evidence="1">Whole animal</tissue>
    </source>
</reference>
<sequence>MGVTWHPELSDKGARLRNHIFYSLDNCRGCPARLRSLIDKSVNHFQNNYEHCQEDSQCKIVGFVPDYAIIRSPVAV</sequence>